<dbReference type="Proteomes" id="UP000053127">
    <property type="component" value="Unassembled WGS sequence"/>
</dbReference>
<dbReference type="AlphaFoldDB" id="A0A101NQ28"/>
<dbReference type="PRINTS" id="PR00111">
    <property type="entry name" value="ABHYDROLASE"/>
</dbReference>
<name>A0A101NQ28_9ACTN</name>
<keyword evidence="3" id="KW-1185">Reference proteome</keyword>
<dbReference type="GO" id="GO:0003824">
    <property type="term" value="F:catalytic activity"/>
    <property type="evidence" value="ECO:0007669"/>
    <property type="project" value="InterPro"/>
</dbReference>
<protein>
    <recommendedName>
        <fullName evidence="1">AB hydrolase-1 domain-containing protein</fullName>
    </recommendedName>
</protein>
<evidence type="ECO:0000313" key="3">
    <source>
        <dbReference type="Proteomes" id="UP000053127"/>
    </source>
</evidence>
<dbReference type="SUPFAM" id="SSF53474">
    <property type="entry name" value="alpha/beta-Hydrolases"/>
    <property type="match status" value="1"/>
</dbReference>
<dbReference type="PANTHER" id="PTHR43798">
    <property type="entry name" value="MONOACYLGLYCEROL LIPASE"/>
    <property type="match status" value="1"/>
</dbReference>
<proteinExistence type="predicted"/>
<dbReference type="InterPro" id="IPR050266">
    <property type="entry name" value="AB_hydrolase_sf"/>
</dbReference>
<reference evidence="2 3" key="1">
    <citation type="submission" date="2015-10" db="EMBL/GenBank/DDBJ databases">
        <title>Draft genome sequence of Streptomyces yokosukanensis DSM 40224, type strain for the species Streptomyces yokosukanensis.</title>
        <authorList>
            <person name="Ruckert C."/>
            <person name="Winkler A."/>
            <person name="Kalinowski J."/>
            <person name="Kampfer P."/>
            <person name="Glaeser S."/>
        </authorList>
    </citation>
    <scope>NUCLEOTIDE SEQUENCE [LARGE SCALE GENOMIC DNA]</scope>
    <source>
        <strain evidence="2 3">DSM 40224</strain>
    </source>
</reference>
<dbReference type="Gene3D" id="3.40.50.1820">
    <property type="entry name" value="alpha/beta hydrolase"/>
    <property type="match status" value="1"/>
</dbReference>
<sequence>MTIFEPITGRYVAVNGARTYFDEAGEGVPIVCIHPGATDSRIYRHLLPLLAERGYRAIAPDLPGHCRSYPAQWQPGTSIHDHAEFVHAFVRTVLPGISPFVLGASVGGLTALDLAAHHGESYRGVVAMQAASWTPLSAEAAALLAGRTIAPDAGWTDHLEYAAVTSASKKLTAEQETELRWLQRSTSQQAGQLDGQAWASHDLRGRLGDVRCPVLLVQGTDDFFVQEELVDDTAAEMGSAAQLLRVPGIGHYPPLEDPEWVAQVADTFVKQLTATTD</sequence>
<evidence type="ECO:0000259" key="1">
    <source>
        <dbReference type="Pfam" id="PF00561"/>
    </source>
</evidence>
<dbReference type="InterPro" id="IPR029058">
    <property type="entry name" value="AB_hydrolase_fold"/>
</dbReference>
<dbReference type="STRING" id="67386.AQI95_42170"/>
<dbReference type="RefSeq" id="WP_067136565.1">
    <property type="nucleotide sequence ID" value="NZ_KQ948240.1"/>
</dbReference>
<dbReference type="Pfam" id="PF00561">
    <property type="entry name" value="Abhydrolase_1"/>
    <property type="match status" value="1"/>
</dbReference>
<gene>
    <name evidence="2" type="ORF">AQI95_42170</name>
</gene>
<dbReference type="InterPro" id="IPR000639">
    <property type="entry name" value="Epox_hydrolase-like"/>
</dbReference>
<evidence type="ECO:0000313" key="2">
    <source>
        <dbReference type="EMBL" id="KUM97062.1"/>
    </source>
</evidence>
<dbReference type="PRINTS" id="PR00412">
    <property type="entry name" value="EPOXHYDRLASE"/>
</dbReference>
<feature type="domain" description="AB hydrolase-1" evidence="1">
    <location>
        <begin position="29"/>
        <end position="258"/>
    </location>
</feature>
<dbReference type="EMBL" id="LMWN01000087">
    <property type="protein sequence ID" value="KUM97062.1"/>
    <property type="molecule type" value="Genomic_DNA"/>
</dbReference>
<accession>A0A101NQ28</accession>
<dbReference type="InterPro" id="IPR000073">
    <property type="entry name" value="AB_hydrolase_1"/>
</dbReference>
<dbReference type="OrthoDB" id="3771266at2"/>
<organism evidence="2 3">
    <name type="scientific">Streptomyces yokosukanensis</name>
    <dbReference type="NCBI Taxonomy" id="67386"/>
    <lineage>
        <taxon>Bacteria</taxon>
        <taxon>Bacillati</taxon>
        <taxon>Actinomycetota</taxon>
        <taxon>Actinomycetes</taxon>
        <taxon>Kitasatosporales</taxon>
        <taxon>Streptomycetaceae</taxon>
        <taxon>Streptomyces</taxon>
    </lineage>
</organism>
<comment type="caution">
    <text evidence="2">The sequence shown here is derived from an EMBL/GenBank/DDBJ whole genome shotgun (WGS) entry which is preliminary data.</text>
</comment>